<evidence type="ECO:0000313" key="5">
    <source>
        <dbReference type="Proteomes" id="UP000290759"/>
    </source>
</evidence>
<dbReference type="PANTHER" id="PTHR21600">
    <property type="entry name" value="MITOCHONDRIAL RNA PSEUDOURIDINE SYNTHASE"/>
    <property type="match status" value="1"/>
</dbReference>
<comment type="similarity">
    <text evidence="1">Belongs to the pseudouridine synthase RluA family.</text>
</comment>
<dbReference type="InterPro" id="IPR006145">
    <property type="entry name" value="PsdUridine_synth_RsuA/RluA"/>
</dbReference>
<dbReference type="GO" id="GO:0000455">
    <property type="term" value="P:enzyme-directed rRNA pseudouridine synthesis"/>
    <property type="evidence" value="ECO:0007669"/>
    <property type="project" value="TreeGrafter"/>
</dbReference>
<comment type="caution">
    <text evidence="4">The sequence shown here is derived from an EMBL/GenBank/DDBJ whole genome shotgun (WGS) entry which is preliminary data.</text>
</comment>
<evidence type="ECO:0000256" key="2">
    <source>
        <dbReference type="ARBA" id="ARBA00023235"/>
    </source>
</evidence>
<dbReference type="OrthoDB" id="9807829at2"/>
<reference evidence="4 5" key="1">
    <citation type="submission" date="2018-12" db="EMBL/GenBank/DDBJ databases">
        <authorList>
            <person name="Grouzdev D.S."/>
            <person name="Krutkina M.S."/>
        </authorList>
    </citation>
    <scope>NUCLEOTIDE SEQUENCE [LARGE SCALE GENOMIC DNA]</scope>
    <source>
        <strain evidence="4 5">RmlP026</strain>
    </source>
</reference>
<dbReference type="PROSITE" id="PS01129">
    <property type="entry name" value="PSI_RLU"/>
    <property type="match status" value="1"/>
</dbReference>
<sequence length="214" mass="22717">MLVLDKPAGIAVHPGPKGGDSLEAHFDGLRFGLPRVPALAHRLDRDTSGCLVLGRHRKALQKLGALFKAGRVDKTYWAVVEGVPEADSGTVDLALGRRDASRGWWMQVDPAGQEAVTDWRVLGRGGGRSWLELKPRTGRTHQIRVHCAALGWPLVGDAIYGDRDAASTTTLHLLARLVAVPLYPSRAAVEAEAPVPGHMAAALAALGFAGNPAP</sequence>
<dbReference type="RefSeq" id="WP_129227897.1">
    <property type="nucleotide sequence ID" value="NZ_QYBB01000018.1"/>
</dbReference>
<evidence type="ECO:0000313" key="4">
    <source>
        <dbReference type="EMBL" id="RYC31042.1"/>
    </source>
</evidence>
<keyword evidence="2" id="KW-0413">Isomerase</keyword>
<keyword evidence="5" id="KW-1185">Reference proteome</keyword>
<proteinExistence type="inferred from homology"/>
<protein>
    <submittedName>
        <fullName evidence="4">RNA pseudouridine synthase</fullName>
    </submittedName>
</protein>
<dbReference type="Gene3D" id="3.30.2350.10">
    <property type="entry name" value="Pseudouridine synthase"/>
    <property type="match status" value="1"/>
</dbReference>
<dbReference type="CDD" id="cd02869">
    <property type="entry name" value="PseudoU_synth_RluA_like"/>
    <property type="match status" value="1"/>
</dbReference>
<dbReference type="InterPro" id="IPR020103">
    <property type="entry name" value="PsdUridine_synth_cat_dom_sf"/>
</dbReference>
<dbReference type="Pfam" id="PF00849">
    <property type="entry name" value="PseudoU_synth_2"/>
    <property type="match status" value="1"/>
</dbReference>
<dbReference type="GO" id="GO:0009982">
    <property type="term" value="F:pseudouridine synthase activity"/>
    <property type="evidence" value="ECO:0007669"/>
    <property type="project" value="InterPro"/>
</dbReference>
<dbReference type="Proteomes" id="UP000290759">
    <property type="component" value="Unassembled WGS sequence"/>
</dbReference>
<dbReference type="EMBL" id="QYBB01000018">
    <property type="protein sequence ID" value="RYC31042.1"/>
    <property type="molecule type" value="Genomic_DNA"/>
</dbReference>
<dbReference type="GO" id="GO:0003723">
    <property type="term" value="F:RNA binding"/>
    <property type="evidence" value="ECO:0007669"/>
    <property type="project" value="InterPro"/>
</dbReference>
<gene>
    <name evidence="4" type="ORF">D3273_15675</name>
</gene>
<organism evidence="4 5">
    <name type="scientific">Lichenibacterium minor</name>
    <dbReference type="NCBI Taxonomy" id="2316528"/>
    <lineage>
        <taxon>Bacteria</taxon>
        <taxon>Pseudomonadati</taxon>
        <taxon>Pseudomonadota</taxon>
        <taxon>Alphaproteobacteria</taxon>
        <taxon>Hyphomicrobiales</taxon>
        <taxon>Lichenihabitantaceae</taxon>
        <taxon>Lichenibacterium</taxon>
    </lineage>
</organism>
<dbReference type="InterPro" id="IPR050188">
    <property type="entry name" value="RluA_PseudoU_synthase"/>
</dbReference>
<name>A0A4Q2U3Y2_9HYPH</name>
<feature type="domain" description="Pseudouridine synthase RsuA/RluA-like" evidence="3">
    <location>
        <begin position="2"/>
        <end position="149"/>
    </location>
</feature>
<dbReference type="PANTHER" id="PTHR21600:SF44">
    <property type="entry name" value="RIBOSOMAL LARGE SUBUNIT PSEUDOURIDINE SYNTHASE D"/>
    <property type="match status" value="1"/>
</dbReference>
<dbReference type="GO" id="GO:0140098">
    <property type="term" value="F:catalytic activity, acting on RNA"/>
    <property type="evidence" value="ECO:0007669"/>
    <property type="project" value="UniProtKB-ARBA"/>
</dbReference>
<evidence type="ECO:0000256" key="1">
    <source>
        <dbReference type="ARBA" id="ARBA00010876"/>
    </source>
</evidence>
<dbReference type="SUPFAM" id="SSF55120">
    <property type="entry name" value="Pseudouridine synthase"/>
    <property type="match status" value="1"/>
</dbReference>
<dbReference type="AlphaFoldDB" id="A0A4Q2U3Y2"/>
<accession>A0A4Q2U3Y2</accession>
<reference evidence="4 5" key="2">
    <citation type="submission" date="2019-02" db="EMBL/GenBank/DDBJ databases">
        <title>'Lichenibacterium ramalinii' gen. nov. sp. nov., 'Lichenibacterium minor' gen. nov. sp. nov.</title>
        <authorList>
            <person name="Pankratov T."/>
        </authorList>
    </citation>
    <scope>NUCLEOTIDE SEQUENCE [LARGE SCALE GENOMIC DNA]</scope>
    <source>
        <strain evidence="4 5">RmlP026</strain>
    </source>
</reference>
<evidence type="ECO:0000259" key="3">
    <source>
        <dbReference type="Pfam" id="PF00849"/>
    </source>
</evidence>
<dbReference type="InterPro" id="IPR006224">
    <property type="entry name" value="PsdUridine_synth_RluA-like_CS"/>
</dbReference>